<feature type="transmembrane region" description="Helical" evidence="2">
    <location>
        <begin position="81"/>
        <end position="102"/>
    </location>
</feature>
<keyword evidence="2" id="KW-1133">Transmembrane helix</keyword>
<dbReference type="InterPro" id="IPR002656">
    <property type="entry name" value="Acyl_transf_3_dom"/>
</dbReference>
<dbReference type="AlphaFoldDB" id="A0A6C1KAF5"/>
<protein>
    <submittedName>
        <fullName evidence="4">Acyltransferase</fullName>
    </submittedName>
</protein>
<evidence type="ECO:0000256" key="1">
    <source>
        <dbReference type="SAM" id="MobiDB-lite"/>
    </source>
</evidence>
<evidence type="ECO:0000313" key="4">
    <source>
        <dbReference type="EMBL" id="TLX41299.1"/>
    </source>
</evidence>
<dbReference type="PANTHER" id="PTHR23028:SF131">
    <property type="entry name" value="BLR2367 PROTEIN"/>
    <property type="match status" value="1"/>
</dbReference>
<comment type="caution">
    <text evidence="4">The sequence shown here is derived from an EMBL/GenBank/DDBJ whole genome shotgun (WGS) entry which is preliminary data.</text>
</comment>
<feature type="transmembrane region" description="Helical" evidence="2">
    <location>
        <begin position="339"/>
        <end position="359"/>
    </location>
</feature>
<keyword evidence="4" id="KW-0808">Transferase</keyword>
<gene>
    <name evidence="4" type="ORF">FBQ73_20485</name>
</gene>
<dbReference type="EMBL" id="VAUP01000038">
    <property type="protein sequence ID" value="TLX41299.1"/>
    <property type="molecule type" value="Genomic_DNA"/>
</dbReference>
<dbReference type="RefSeq" id="WP_138401339.1">
    <property type="nucleotide sequence ID" value="NZ_JBAFVI010000003.1"/>
</dbReference>
<dbReference type="InterPro" id="IPR050879">
    <property type="entry name" value="Acyltransferase_3"/>
</dbReference>
<evidence type="ECO:0000259" key="3">
    <source>
        <dbReference type="Pfam" id="PF01757"/>
    </source>
</evidence>
<dbReference type="Proteomes" id="UP000305131">
    <property type="component" value="Unassembled WGS sequence"/>
</dbReference>
<feature type="transmembrane region" description="Helical" evidence="2">
    <location>
        <begin position="197"/>
        <end position="218"/>
    </location>
</feature>
<feature type="transmembrane region" description="Helical" evidence="2">
    <location>
        <begin position="171"/>
        <end position="191"/>
    </location>
</feature>
<feature type="compositionally biased region" description="Low complexity" evidence="1">
    <location>
        <begin position="377"/>
        <end position="390"/>
    </location>
</feature>
<evidence type="ECO:0000313" key="5">
    <source>
        <dbReference type="Proteomes" id="UP000305131"/>
    </source>
</evidence>
<accession>A0A6C1KAF5</accession>
<feature type="domain" description="Acyltransferase 3" evidence="3">
    <location>
        <begin position="7"/>
        <end position="353"/>
    </location>
</feature>
<keyword evidence="4" id="KW-0012">Acyltransferase</keyword>
<sequence>MESARYRALDGLRGLAALLVVFYHMVISSIFKYVPFVYNGDIAVDVFFILSGFVISSAYADRIDDSHAMRRFLALRFFRIYPLHFCVLMVFLAQEFLKLYFWHKGVRLNNGPPFTGDQSPGLFVATLFLVQAWGVFDKNFWNGPSWSISCEVFAYLAFALTAPLRLLRRRFAPLGILLFATCSYIYAATLHDGLAQAFYGPAAILRGLSGFFLGALCYEAVSSGRLKELLSAASDRALNLWQGGTVLVILLLLTVCQGATIIAALVPLTVLVLLLHTDRGFACDFLNTRPLQALGRISYSIYMVHFFILVSADTVLKRIVGEQPDGAPWSQMPLLQGTLLSLALALVVVVVASLTWRFIEEPGRAFGRRLVGGGPDPRAGGTAAGTGMPALDTASKASLEAVPGGTD</sequence>
<proteinExistence type="predicted"/>
<reference evidence="4 5" key="1">
    <citation type="submission" date="2019-05" db="EMBL/GenBank/DDBJ databases">
        <authorList>
            <person name="Zhou X."/>
        </authorList>
    </citation>
    <scope>NUCLEOTIDE SEQUENCE [LARGE SCALE GENOMIC DNA]</scope>
    <source>
        <strain evidence="4 5">DSM 432</strain>
    </source>
</reference>
<feature type="transmembrane region" description="Helical" evidence="2">
    <location>
        <begin position="146"/>
        <end position="164"/>
    </location>
</feature>
<feature type="transmembrane region" description="Helical" evidence="2">
    <location>
        <begin position="42"/>
        <end position="60"/>
    </location>
</feature>
<feature type="region of interest" description="Disordered" evidence="1">
    <location>
        <begin position="377"/>
        <end position="407"/>
    </location>
</feature>
<dbReference type="PANTHER" id="PTHR23028">
    <property type="entry name" value="ACETYLTRANSFERASE"/>
    <property type="match status" value="1"/>
</dbReference>
<name>A0A6C1KAF5_XANAU</name>
<dbReference type="OrthoDB" id="9796461at2"/>
<keyword evidence="2" id="KW-0472">Membrane</keyword>
<dbReference type="GO" id="GO:0016020">
    <property type="term" value="C:membrane"/>
    <property type="evidence" value="ECO:0007669"/>
    <property type="project" value="TreeGrafter"/>
</dbReference>
<dbReference type="GO" id="GO:0016747">
    <property type="term" value="F:acyltransferase activity, transferring groups other than amino-acyl groups"/>
    <property type="evidence" value="ECO:0007669"/>
    <property type="project" value="InterPro"/>
</dbReference>
<dbReference type="GeneID" id="95775837"/>
<keyword evidence="2" id="KW-0812">Transmembrane</keyword>
<dbReference type="Pfam" id="PF01757">
    <property type="entry name" value="Acyl_transf_3"/>
    <property type="match status" value="1"/>
</dbReference>
<feature type="transmembrane region" description="Helical" evidence="2">
    <location>
        <begin position="12"/>
        <end position="36"/>
    </location>
</feature>
<organism evidence="4 5">
    <name type="scientific">Xanthobacter autotrophicus</name>
    <dbReference type="NCBI Taxonomy" id="280"/>
    <lineage>
        <taxon>Bacteria</taxon>
        <taxon>Pseudomonadati</taxon>
        <taxon>Pseudomonadota</taxon>
        <taxon>Alphaproteobacteria</taxon>
        <taxon>Hyphomicrobiales</taxon>
        <taxon>Xanthobacteraceae</taxon>
        <taxon>Xanthobacter</taxon>
    </lineage>
</organism>
<dbReference type="GO" id="GO:0000271">
    <property type="term" value="P:polysaccharide biosynthetic process"/>
    <property type="evidence" value="ECO:0007669"/>
    <property type="project" value="TreeGrafter"/>
</dbReference>
<evidence type="ECO:0000256" key="2">
    <source>
        <dbReference type="SAM" id="Phobius"/>
    </source>
</evidence>